<dbReference type="RefSeq" id="WP_012812344.1">
    <property type="nucleotide sequence ID" value="NC_013209.1"/>
</dbReference>
<dbReference type="HOGENOM" id="CLU_155250_0_0_5"/>
<organism evidence="1 2">
    <name type="scientific">Acetobacter pasteurianus (strain NBRC 105184 / IFO 3283-01)</name>
    <dbReference type="NCBI Taxonomy" id="634452"/>
    <lineage>
        <taxon>Bacteria</taxon>
        <taxon>Pseudomonadati</taxon>
        <taxon>Pseudomonadota</taxon>
        <taxon>Alphaproteobacteria</taxon>
        <taxon>Acetobacterales</taxon>
        <taxon>Acetobacteraceae</taxon>
        <taxon>Acetobacter</taxon>
    </lineage>
</organism>
<dbReference type="BioCyc" id="APAS634452:APA01_RS00835-MONOMER"/>
<evidence type="ECO:0000313" key="1">
    <source>
        <dbReference type="EMBL" id="BAH98322.1"/>
    </source>
</evidence>
<dbReference type="KEGG" id="apt:APA01_01670"/>
<dbReference type="AlphaFoldDB" id="C7JB46"/>
<evidence type="ECO:0000313" key="2">
    <source>
        <dbReference type="Proteomes" id="UP000000948"/>
    </source>
</evidence>
<name>C7JB46_ACEP3</name>
<gene>
    <name evidence="1" type="ordered locus">APA01_01670</name>
</gene>
<protein>
    <submittedName>
        <fullName evidence="1">Uncharacterized protein</fullName>
    </submittedName>
</protein>
<dbReference type="EMBL" id="AP011121">
    <property type="protein sequence ID" value="BAH98322.1"/>
    <property type="molecule type" value="Genomic_DNA"/>
</dbReference>
<proteinExistence type="predicted"/>
<accession>C7JB46</accession>
<sequence>MIFVSDLSHEPNIGIFWLVKENGKIVFLVDKVPASQGDCHENMTTWGEHYNFWEQCRSKNKKKIPSRVPMWSEYEEWPRGRVVYDVGAQLFTVYADRKLLTKTMRVAISEEFCLPLLKTRYSSDAHYISIRKL</sequence>
<dbReference type="eggNOG" id="ENOG5033J46">
    <property type="taxonomic scope" value="Bacteria"/>
</dbReference>
<dbReference type="Proteomes" id="UP000000948">
    <property type="component" value="Chromosome"/>
</dbReference>
<reference evidence="1 2" key="1">
    <citation type="journal article" date="2009" name="Nucleic Acids Res.">
        <title>Whole-genome analyses reveal genetic instability of Acetobacter pasteurianus.</title>
        <authorList>
            <person name="Azuma Y."/>
            <person name="Hosoyama A."/>
            <person name="Matsutani M."/>
            <person name="Furuya N."/>
            <person name="Horikawa H."/>
            <person name="Harada T."/>
            <person name="Hirakawa H."/>
            <person name="Kuhara S."/>
            <person name="Matsushita K."/>
            <person name="Fujita N."/>
            <person name="Shirai M."/>
        </authorList>
    </citation>
    <scope>NUCLEOTIDE SEQUENCE [LARGE SCALE GENOMIC DNA]</scope>
    <source>
        <strain evidence="2">NBRC 105184 / IFO 3283-01</strain>
    </source>
</reference>